<keyword evidence="2" id="KW-1185">Reference proteome</keyword>
<comment type="caution">
    <text evidence="1">The sequence shown here is derived from an EMBL/GenBank/DDBJ whole genome shotgun (WGS) entry which is preliminary data.</text>
</comment>
<sequence length="149" mass="17936">MLFDPTNYQLPNKNNVDWIMTKKNLSIFLSEYKNIREKLGLPATPKVKETYSLIHNENVSKEMYTDELYEEFVYLHKMFIHGYLSINHPFKIDITERRREIFLLRFFYGLTILLVSERIHYQRNVIIDDSNLAIIQFTKAINLLVMKDR</sequence>
<proteinExistence type="predicted"/>
<evidence type="ECO:0000313" key="1">
    <source>
        <dbReference type="EMBL" id="OTN76339.1"/>
    </source>
</evidence>
<protein>
    <submittedName>
        <fullName evidence="1">Uncharacterized protein</fullName>
    </submittedName>
</protein>
<dbReference type="STRING" id="1834191.A5886_001416"/>
<name>A0A242A5Z7_9ENTE</name>
<organism evidence="1 2">
    <name type="scientific">Candidatus Enterococcus testudinis</name>
    <dbReference type="NCBI Taxonomy" id="1834191"/>
    <lineage>
        <taxon>Bacteria</taxon>
        <taxon>Bacillati</taxon>
        <taxon>Bacillota</taxon>
        <taxon>Bacilli</taxon>
        <taxon>Lactobacillales</taxon>
        <taxon>Enterococcaceae</taxon>
        <taxon>Enterococcus</taxon>
    </lineage>
</organism>
<reference evidence="1 2" key="1">
    <citation type="submission" date="2017-05" db="EMBL/GenBank/DDBJ databases">
        <title>The Genome Sequence of Enterococcus sp. 8G7_MSG3316.</title>
        <authorList>
            <consortium name="The Broad Institute Genomics Platform"/>
            <consortium name="The Broad Institute Genomic Center for Infectious Diseases"/>
            <person name="Earl A."/>
            <person name="Manson A."/>
            <person name="Schwartman J."/>
            <person name="Gilmore M."/>
            <person name="Abouelleil A."/>
            <person name="Cao P."/>
            <person name="Chapman S."/>
            <person name="Cusick C."/>
            <person name="Shea T."/>
            <person name="Young S."/>
            <person name="Neafsey D."/>
            <person name="Nusbaum C."/>
            <person name="Birren B."/>
        </authorList>
    </citation>
    <scope>NUCLEOTIDE SEQUENCE [LARGE SCALE GENOMIC DNA]</scope>
    <source>
        <strain evidence="1 2">8G7_MSG3316</strain>
    </source>
</reference>
<dbReference type="Proteomes" id="UP000195043">
    <property type="component" value="Unassembled WGS sequence"/>
</dbReference>
<dbReference type="OrthoDB" id="2193766at2"/>
<evidence type="ECO:0000313" key="2">
    <source>
        <dbReference type="Proteomes" id="UP000195043"/>
    </source>
</evidence>
<dbReference type="RefSeq" id="WP_086274309.1">
    <property type="nucleotide sequence ID" value="NZ_NGKU01000001.1"/>
</dbReference>
<dbReference type="AlphaFoldDB" id="A0A242A5Z7"/>
<dbReference type="EMBL" id="NGKU01000001">
    <property type="protein sequence ID" value="OTN76339.1"/>
    <property type="molecule type" value="Genomic_DNA"/>
</dbReference>
<accession>A0A242A5Z7</accession>
<gene>
    <name evidence="1" type="ORF">A5886_001416</name>
</gene>